<evidence type="ECO:0000256" key="3">
    <source>
        <dbReference type="ARBA" id="ARBA00022833"/>
    </source>
</evidence>
<gene>
    <name evidence="6" type="ORF">AA309_11550</name>
</gene>
<feature type="domain" description="CENP-V/GFA" evidence="5">
    <location>
        <begin position="3"/>
        <end position="106"/>
    </location>
</feature>
<proteinExistence type="inferred from homology"/>
<keyword evidence="4" id="KW-0456">Lyase</keyword>
<keyword evidence="3" id="KW-0862">Zinc</keyword>
<dbReference type="RefSeq" id="WP_047189176.1">
    <property type="nucleotide sequence ID" value="NZ_LCYG01000027.1"/>
</dbReference>
<sequence length="139" mass="15692">MKIDGRCRCGFITFQAEIEPEKVWLCHCTDCQTLSGSAFRTVAPTREGAFTLLSGEVKNYVKIGTSGARRLHGFCPECGSPIYSTSENDGPKVYNLRVGTIRQRYDLVPRAQIWCRSALPWATDIKSQERFEMGPDRRP</sequence>
<dbReference type="EMBL" id="LCYG01000027">
    <property type="protein sequence ID" value="KLK92974.1"/>
    <property type="molecule type" value="Genomic_DNA"/>
</dbReference>
<evidence type="ECO:0000256" key="2">
    <source>
        <dbReference type="ARBA" id="ARBA00022723"/>
    </source>
</evidence>
<dbReference type="STRING" id="1225564.AA309_11550"/>
<evidence type="ECO:0000313" key="6">
    <source>
        <dbReference type="EMBL" id="KLK92974.1"/>
    </source>
</evidence>
<accession>A0A0H1RD33</accession>
<dbReference type="GO" id="GO:0016846">
    <property type="term" value="F:carbon-sulfur lyase activity"/>
    <property type="evidence" value="ECO:0007669"/>
    <property type="project" value="InterPro"/>
</dbReference>
<evidence type="ECO:0000256" key="4">
    <source>
        <dbReference type="ARBA" id="ARBA00023239"/>
    </source>
</evidence>
<dbReference type="InterPro" id="IPR011057">
    <property type="entry name" value="Mss4-like_sf"/>
</dbReference>
<comment type="caution">
    <text evidence="6">The sequence shown here is derived from an EMBL/GenBank/DDBJ whole genome shotgun (WGS) entry which is preliminary data.</text>
</comment>
<dbReference type="OrthoDB" id="9807246at2"/>
<name>A0A0H1RD33_9HYPH</name>
<dbReference type="GO" id="GO:0046872">
    <property type="term" value="F:metal ion binding"/>
    <property type="evidence" value="ECO:0007669"/>
    <property type="project" value="UniProtKB-KW"/>
</dbReference>
<dbReference type="PANTHER" id="PTHR33337">
    <property type="entry name" value="GFA DOMAIN-CONTAINING PROTEIN"/>
    <property type="match status" value="1"/>
</dbReference>
<dbReference type="SUPFAM" id="SSF51316">
    <property type="entry name" value="Mss4-like"/>
    <property type="match status" value="1"/>
</dbReference>
<dbReference type="PANTHER" id="PTHR33337:SF40">
    <property type="entry name" value="CENP-V_GFA DOMAIN-CONTAINING PROTEIN-RELATED"/>
    <property type="match status" value="1"/>
</dbReference>
<dbReference type="Proteomes" id="UP000035489">
    <property type="component" value="Unassembled WGS sequence"/>
</dbReference>
<organism evidence="6 7">
    <name type="scientific">Microvirga vignae</name>
    <dbReference type="NCBI Taxonomy" id="1225564"/>
    <lineage>
        <taxon>Bacteria</taxon>
        <taxon>Pseudomonadati</taxon>
        <taxon>Pseudomonadota</taxon>
        <taxon>Alphaproteobacteria</taxon>
        <taxon>Hyphomicrobiales</taxon>
        <taxon>Methylobacteriaceae</taxon>
        <taxon>Microvirga</taxon>
    </lineage>
</organism>
<evidence type="ECO:0000313" key="7">
    <source>
        <dbReference type="Proteomes" id="UP000035489"/>
    </source>
</evidence>
<reference evidence="6 7" key="1">
    <citation type="submission" date="2015-05" db="EMBL/GenBank/DDBJ databases">
        <title>Draft genome sequence of Microvirga vignae strain BR3299, a novel nitrogen fixing bacteria isolated from Brazil semi-aired region.</title>
        <authorList>
            <person name="Zilli J.E."/>
            <person name="Passos S.R."/>
            <person name="Leite J."/>
            <person name="Baldani J.I."/>
            <person name="Xavier G.R."/>
            <person name="Rumjaneck N.G."/>
            <person name="Simoes-Araujo J.L."/>
        </authorList>
    </citation>
    <scope>NUCLEOTIDE SEQUENCE [LARGE SCALE GENOMIC DNA]</scope>
    <source>
        <strain evidence="6 7">BR3299</strain>
    </source>
</reference>
<evidence type="ECO:0000256" key="1">
    <source>
        <dbReference type="ARBA" id="ARBA00005495"/>
    </source>
</evidence>
<evidence type="ECO:0000259" key="5">
    <source>
        <dbReference type="PROSITE" id="PS51891"/>
    </source>
</evidence>
<keyword evidence="7" id="KW-1185">Reference proteome</keyword>
<dbReference type="PATRIC" id="fig|1225564.3.peg.3003"/>
<comment type="similarity">
    <text evidence="1">Belongs to the Gfa family.</text>
</comment>
<dbReference type="Gene3D" id="3.90.1590.10">
    <property type="entry name" value="glutathione-dependent formaldehyde- activating enzyme (gfa)"/>
    <property type="match status" value="1"/>
</dbReference>
<dbReference type="InterPro" id="IPR006913">
    <property type="entry name" value="CENP-V/GFA"/>
</dbReference>
<dbReference type="Pfam" id="PF04828">
    <property type="entry name" value="GFA"/>
    <property type="match status" value="1"/>
</dbReference>
<dbReference type="PROSITE" id="PS51891">
    <property type="entry name" value="CENP_V_GFA"/>
    <property type="match status" value="1"/>
</dbReference>
<dbReference type="AlphaFoldDB" id="A0A0H1RD33"/>
<protein>
    <submittedName>
        <fullName evidence="6">Aldehyde-activating protein</fullName>
    </submittedName>
</protein>
<keyword evidence="2" id="KW-0479">Metal-binding</keyword>